<evidence type="ECO:0000256" key="2">
    <source>
        <dbReference type="ARBA" id="ARBA00022695"/>
    </source>
</evidence>
<sequence>MNAIILAAGLGTRIRTYVNIPKALIKVDNIPIVESQITALKEIGVNEICIVVGYRSESFSYLTEKFGVKLIYNPNFESYNNIYSLYLCRNHLENTWILNGDVYLRNNCLKEGVFSSSYLSSLKCNTKGEYIIVHDEKNKVIDILPPKDHEQINKDRQHFIISGMSFWTKDASLKIAELLNKYIMISTTISGNNVKNWYWDQVVFHNLSQFDIYIKEVDVSDWSEVDSLTDLLLARSY</sequence>
<proteinExistence type="predicted"/>
<evidence type="ECO:0000313" key="5">
    <source>
        <dbReference type="Proteomes" id="UP000322918"/>
    </source>
</evidence>
<comment type="caution">
    <text evidence="4">The sequence shown here is derived from an EMBL/GenBank/DDBJ whole genome shotgun (WGS) entry which is preliminary data.</text>
</comment>
<evidence type="ECO:0000259" key="3">
    <source>
        <dbReference type="Pfam" id="PF12804"/>
    </source>
</evidence>
<dbReference type="OrthoDB" id="9813880at2"/>
<dbReference type="AlphaFoldDB" id="A0A5M9GNJ1"/>
<dbReference type="PANTHER" id="PTHR43584:SF5">
    <property type="entry name" value="PROTEIN LICC"/>
    <property type="match status" value="1"/>
</dbReference>
<dbReference type="Gene3D" id="3.90.550.10">
    <property type="entry name" value="Spore Coat Polysaccharide Biosynthesis Protein SpsA, Chain A"/>
    <property type="match status" value="1"/>
</dbReference>
<evidence type="ECO:0000256" key="1">
    <source>
        <dbReference type="ARBA" id="ARBA00022679"/>
    </source>
</evidence>
<name>A0A5M9GNJ1_9SPHI</name>
<gene>
    <name evidence="4" type="ORF">F1649_22285</name>
</gene>
<accession>A0A5M9GNJ1</accession>
<dbReference type="Proteomes" id="UP000322918">
    <property type="component" value="Unassembled WGS sequence"/>
</dbReference>
<dbReference type="InterPro" id="IPR050065">
    <property type="entry name" value="GlmU-like"/>
</dbReference>
<keyword evidence="5" id="KW-1185">Reference proteome</keyword>
<reference evidence="4 5" key="1">
    <citation type="submission" date="2019-09" db="EMBL/GenBank/DDBJ databases">
        <title>Pararcticibacter amylolyticus gen. nov., sp. nov., isolated from a rottenly hemp rope, and reclassification of Pedobacter tournemirensis as Pararcticibacter tournemirensis comb. nov.</title>
        <authorList>
            <person name="Cai Y."/>
        </authorList>
    </citation>
    <scope>NUCLEOTIDE SEQUENCE [LARGE SCALE GENOMIC DNA]</scope>
    <source>
        <strain evidence="4 5">TF5-37.2-LB10</strain>
    </source>
</reference>
<dbReference type="GO" id="GO:0016779">
    <property type="term" value="F:nucleotidyltransferase activity"/>
    <property type="evidence" value="ECO:0007669"/>
    <property type="project" value="UniProtKB-KW"/>
</dbReference>
<protein>
    <submittedName>
        <fullName evidence="4">NTP transferase domain-containing protein</fullName>
    </submittedName>
</protein>
<dbReference type="SUPFAM" id="SSF53448">
    <property type="entry name" value="Nucleotide-diphospho-sugar transferases"/>
    <property type="match status" value="1"/>
</dbReference>
<dbReference type="EMBL" id="VWNE01000063">
    <property type="protein sequence ID" value="KAA8474328.1"/>
    <property type="molecule type" value="Genomic_DNA"/>
</dbReference>
<dbReference type="RefSeq" id="WP_141815800.1">
    <property type="nucleotide sequence ID" value="NZ_VFPL01000001.1"/>
</dbReference>
<dbReference type="CDD" id="cd02523">
    <property type="entry name" value="PC_cytidylyltransferase"/>
    <property type="match status" value="1"/>
</dbReference>
<keyword evidence="1 4" id="KW-0808">Transferase</keyword>
<dbReference type="InterPro" id="IPR025877">
    <property type="entry name" value="MobA-like_NTP_Trfase"/>
</dbReference>
<keyword evidence="2" id="KW-0548">Nucleotidyltransferase</keyword>
<evidence type="ECO:0000313" key="4">
    <source>
        <dbReference type="EMBL" id="KAA8474328.1"/>
    </source>
</evidence>
<dbReference type="Pfam" id="PF12804">
    <property type="entry name" value="NTP_transf_3"/>
    <property type="match status" value="1"/>
</dbReference>
<feature type="domain" description="MobA-like NTP transferase" evidence="3">
    <location>
        <begin position="3"/>
        <end position="98"/>
    </location>
</feature>
<dbReference type="PANTHER" id="PTHR43584">
    <property type="entry name" value="NUCLEOTIDYL TRANSFERASE"/>
    <property type="match status" value="1"/>
</dbReference>
<dbReference type="InterPro" id="IPR029044">
    <property type="entry name" value="Nucleotide-diphossugar_trans"/>
</dbReference>
<organism evidence="4 5">
    <name type="scientific">Arcticibacter tournemirensis</name>
    <dbReference type="NCBI Taxonomy" id="699437"/>
    <lineage>
        <taxon>Bacteria</taxon>
        <taxon>Pseudomonadati</taxon>
        <taxon>Bacteroidota</taxon>
        <taxon>Sphingobacteriia</taxon>
        <taxon>Sphingobacteriales</taxon>
        <taxon>Sphingobacteriaceae</taxon>
        <taxon>Arcticibacter</taxon>
    </lineage>
</organism>